<evidence type="ECO:0000256" key="1">
    <source>
        <dbReference type="SAM" id="SignalP"/>
    </source>
</evidence>
<name>A0A7X9P2L6_9BACT</name>
<evidence type="ECO:0000313" key="2">
    <source>
        <dbReference type="EMBL" id="NME68038.1"/>
    </source>
</evidence>
<keyword evidence="3" id="KW-1185">Reference proteome</keyword>
<accession>A0A7X9P2L6</accession>
<comment type="caution">
    <text evidence="2">The sequence shown here is derived from an EMBL/GenBank/DDBJ whole genome shotgun (WGS) entry which is preliminary data.</text>
</comment>
<dbReference type="InterPro" id="IPR025631">
    <property type="entry name" value="Porin_10"/>
</dbReference>
<dbReference type="EMBL" id="JABANE010000018">
    <property type="protein sequence ID" value="NME68038.1"/>
    <property type="molecule type" value="Genomic_DNA"/>
</dbReference>
<dbReference type="RefSeq" id="WP_169656353.1">
    <property type="nucleotide sequence ID" value="NZ_JABANE010000018.1"/>
</dbReference>
<feature type="chain" id="PRO_5031168236" evidence="1">
    <location>
        <begin position="21"/>
        <end position="673"/>
    </location>
</feature>
<feature type="signal peptide" evidence="1">
    <location>
        <begin position="1"/>
        <end position="20"/>
    </location>
</feature>
<proteinExistence type="predicted"/>
<reference evidence="2 3" key="1">
    <citation type="submission" date="2020-04" db="EMBL/GenBank/DDBJ databases">
        <title>Flammeovirga sp. SR4, a novel species isolated from seawater.</title>
        <authorList>
            <person name="Wang X."/>
        </authorList>
    </citation>
    <scope>NUCLEOTIDE SEQUENCE [LARGE SCALE GENOMIC DNA]</scope>
    <source>
        <strain evidence="2 3">ATCC 23126</strain>
    </source>
</reference>
<organism evidence="2 3">
    <name type="scientific">Flammeovirga aprica JL-4</name>
    <dbReference type="NCBI Taxonomy" id="694437"/>
    <lineage>
        <taxon>Bacteria</taxon>
        <taxon>Pseudomonadati</taxon>
        <taxon>Bacteroidota</taxon>
        <taxon>Cytophagia</taxon>
        <taxon>Cytophagales</taxon>
        <taxon>Flammeovirgaceae</taxon>
        <taxon>Flammeovirga</taxon>
    </lineage>
</organism>
<dbReference type="Pfam" id="PF14121">
    <property type="entry name" value="Porin_10"/>
    <property type="match status" value="1"/>
</dbReference>
<protein>
    <submittedName>
        <fullName evidence="2">Putative porin</fullName>
    </submittedName>
</protein>
<gene>
    <name evidence="2" type="ORF">HHU12_08710</name>
</gene>
<dbReference type="AlphaFoldDB" id="A0A7X9P2L6"/>
<sequence length="673" mass="78508">MKKLLFIILSFLSISNYALAQEEEKEENAKQEPNKEGVVLEQDSSWLKGPQTTWYIKQDDWYKIHFEEHIMDSSYLHLHRYDVHGQNGYRYQTLGNNGSPLRSYWEGPTNNLNQTVGITGFDLYAQDISDWEYYNSYVPVTDFNGVVGQDNRGKVGGKISNNINPYWSVGMLFQRYSEPYIIGRDKVSNSYNAQQHTGFGLNTRYESENNKYKLLASYYQYFHEGTETGGLKVPELVNEDTSLEDLFRFGRGQLTNYFFEGASSFKWNYNYHLYHQYALVDTAKLQVFHEFSRDHYRYQYSNTTGTLSQNKDYYDLYNDYTVANLRLLPDSVLSDPDANLPIVTDYEYGDQPYVSLKQEYIDNKLGVKSRLGPTFWSGFLRYRYYKYQQRTAEDYLPVPVDNQLFVGGDVEFLLPKKLGAVTGHAEFEMLKANAYNISAKVDAKYLKGSFTLEQTLAPMMAQHFTTVFMSWNEKKDPIAKQQIYIAPQLPLGERGNVEVFGEINNINNYIYYDRFARPQQHDEAITYSRYGTRFKLRLGVLQQIAEVVYTQNTHQNVMPTPEIFATYEISYFKEFRDGMVSLYTGFDTRYISSFYGMAYNPVTQQYHLQNDYKTEGYINVDLFVNFKMRRAMAFLRVADIFNLVNQASGYWAAPGYMGPGFGISYGVRWLMFE</sequence>
<evidence type="ECO:0000313" key="3">
    <source>
        <dbReference type="Proteomes" id="UP000576082"/>
    </source>
</evidence>
<keyword evidence="1" id="KW-0732">Signal</keyword>
<dbReference type="Proteomes" id="UP000576082">
    <property type="component" value="Unassembled WGS sequence"/>
</dbReference>